<dbReference type="AlphaFoldDB" id="A0AAE1B2L4"/>
<reference evidence="1" key="1">
    <citation type="journal article" date="2023" name="G3 (Bethesda)">
        <title>A reference genome for the long-term kleptoplast-retaining sea slug Elysia crispata morphotype clarki.</title>
        <authorList>
            <person name="Eastman K.E."/>
            <person name="Pendleton A.L."/>
            <person name="Shaikh M.A."/>
            <person name="Suttiyut T."/>
            <person name="Ogas R."/>
            <person name="Tomko P."/>
            <person name="Gavelis G."/>
            <person name="Widhalm J.R."/>
            <person name="Wisecaver J.H."/>
        </authorList>
    </citation>
    <scope>NUCLEOTIDE SEQUENCE</scope>
    <source>
        <strain evidence="1">ECLA1</strain>
    </source>
</reference>
<sequence>MATTETSSAAQSITNHSKIVIIPQMERSVWRFRGQAGHQDLERFLQDLEAALAQRPYQADSERATFLWSNLGSEVRDEFACQGVDRGDKNALLEALRDTYGNRRPLSSLSLAFF</sequence>
<proteinExistence type="predicted"/>
<name>A0AAE1B2L4_9GAST</name>
<evidence type="ECO:0000313" key="1">
    <source>
        <dbReference type="EMBL" id="KAK3798229.1"/>
    </source>
</evidence>
<comment type="caution">
    <text evidence="1">The sequence shown here is derived from an EMBL/GenBank/DDBJ whole genome shotgun (WGS) entry which is preliminary data.</text>
</comment>
<dbReference type="Proteomes" id="UP001283361">
    <property type="component" value="Unassembled WGS sequence"/>
</dbReference>
<dbReference type="EMBL" id="JAWDGP010000704">
    <property type="protein sequence ID" value="KAK3798229.1"/>
    <property type="molecule type" value="Genomic_DNA"/>
</dbReference>
<evidence type="ECO:0000313" key="2">
    <source>
        <dbReference type="Proteomes" id="UP001283361"/>
    </source>
</evidence>
<accession>A0AAE1B2L4</accession>
<organism evidence="1 2">
    <name type="scientific">Elysia crispata</name>
    <name type="common">lettuce slug</name>
    <dbReference type="NCBI Taxonomy" id="231223"/>
    <lineage>
        <taxon>Eukaryota</taxon>
        <taxon>Metazoa</taxon>
        <taxon>Spiralia</taxon>
        <taxon>Lophotrochozoa</taxon>
        <taxon>Mollusca</taxon>
        <taxon>Gastropoda</taxon>
        <taxon>Heterobranchia</taxon>
        <taxon>Euthyneura</taxon>
        <taxon>Panpulmonata</taxon>
        <taxon>Sacoglossa</taxon>
        <taxon>Placobranchoidea</taxon>
        <taxon>Plakobranchidae</taxon>
        <taxon>Elysia</taxon>
    </lineage>
</organism>
<gene>
    <name evidence="1" type="ORF">RRG08_022782</name>
</gene>
<protein>
    <submittedName>
        <fullName evidence="1">Uncharacterized protein</fullName>
    </submittedName>
</protein>
<keyword evidence="2" id="KW-1185">Reference proteome</keyword>